<dbReference type="GO" id="GO:0009986">
    <property type="term" value="C:cell surface"/>
    <property type="evidence" value="ECO:0007669"/>
    <property type="project" value="UniProtKB-SubCell"/>
</dbReference>
<dbReference type="EMBL" id="LFZW01000001">
    <property type="protein sequence ID" value="KMY51115.1"/>
    <property type="molecule type" value="Genomic_DNA"/>
</dbReference>
<sequence length="459" mass="50572">MKQVNKESGITLIEVLAAVAITGIIGIVVYAVFFQTLHVKEKTQSHNELRQEANIVMTQLRSMHENGDSIWYSSGMLYTDKEKKNPLATETNYLFAEVLINGTKVVSEQSIQLLSTSTFKVAFTMIDHYQNEYNLETVLPGTMNQPIAGEIMKPSTPSTVEDFYTYLVKNDVFVYGSQFEFQGNQVNGPNAAIIVRGNLLGSQLNGGSFSNVSNININGSVNIDGGSAGLGSRTSPGTIYVNGDVTLWGGTRHIYGDVYVNGNLKLKDAIIHGNVYVQGNVELDWTPTIEGNARIYYKGTLKYPNNYHQSILDKVILKADVPKLTKSYTDIPPLKDSQWYKDHGYTQTIKPDNMKLYGNSINVQSYYDSGLGKYVNTFTNAIIVSQGDINITSGGLKMTGVLFAPNGKVTFSGESFEGVVMARDGFYVTSGGTTVTFKGIEQYIRDPKDFPLQTLSKVD</sequence>
<dbReference type="PROSITE" id="PS00409">
    <property type="entry name" value="PROKAR_NTER_METHYL"/>
    <property type="match status" value="1"/>
</dbReference>
<keyword evidence="3" id="KW-1133">Transmembrane helix</keyword>
<protein>
    <recommendedName>
        <fullName evidence="6">Prepilin-type N-terminal cleavage/methylation domain-containing protein</fullName>
    </recommendedName>
</protein>
<keyword evidence="3" id="KW-0812">Transmembrane</keyword>
<dbReference type="Proteomes" id="UP000037146">
    <property type="component" value="Unassembled WGS sequence"/>
</dbReference>
<evidence type="ECO:0000313" key="4">
    <source>
        <dbReference type="EMBL" id="KMY51115.1"/>
    </source>
</evidence>
<dbReference type="Pfam" id="PF07963">
    <property type="entry name" value="N_methyl"/>
    <property type="match status" value="1"/>
</dbReference>
<evidence type="ECO:0008006" key="6">
    <source>
        <dbReference type="Google" id="ProtNLM"/>
    </source>
</evidence>
<dbReference type="STRING" id="1679170.AC625_17555"/>
<evidence type="ECO:0000256" key="2">
    <source>
        <dbReference type="ARBA" id="ARBA00023287"/>
    </source>
</evidence>
<name>A0A0K9GWW8_9BACI</name>
<comment type="subcellular location">
    <subcellularLocation>
        <location evidence="1">Cell surface</location>
    </subcellularLocation>
</comment>
<feature type="transmembrane region" description="Helical" evidence="3">
    <location>
        <begin position="12"/>
        <end position="33"/>
    </location>
</feature>
<keyword evidence="3" id="KW-0472">Membrane</keyword>
<evidence type="ECO:0000256" key="3">
    <source>
        <dbReference type="SAM" id="Phobius"/>
    </source>
</evidence>
<reference evidence="5" key="1">
    <citation type="submission" date="2015-07" db="EMBL/GenBank/DDBJ databases">
        <title>Genome sequencing project for genomic taxonomy and phylogenomics of Bacillus-like bacteria.</title>
        <authorList>
            <person name="Liu B."/>
            <person name="Wang J."/>
            <person name="Zhu Y."/>
            <person name="Liu G."/>
            <person name="Chen Q."/>
            <person name="Chen Z."/>
            <person name="Lan J."/>
            <person name="Che J."/>
            <person name="Ge C."/>
            <person name="Shi H."/>
            <person name="Pan Z."/>
            <person name="Liu X."/>
        </authorList>
    </citation>
    <scope>NUCLEOTIDE SEQUENCE [LARGE SCALE GENOMIC DNA]</scope>
    <source>
        <strain evidence="5">FJAT-27997</strain>
    </source>
</reference>
<gene>
    <name evidence="4" type="ORF">AC625_17555</name>
</gene>
<comment type="caution">
    <text evidence="4">The sequence shown here is derived from an EMBL/GenBank/DDBJ whole genome shotgun (WGS) entry which is preliminary data.</text>
</comment>
<accession>A0A0K9GWW8</accession>
<dbReference type="InterPro" id="IPR012902">
    <property type="entry name" value="N_methyl_site"/>
</dbReference>
<dbReference type="OrthoDB" id="2080124at2"/>
<keyword evidence="5" id="KW-1185">Reference proteome</keyword>
<dbReference type="GO" id="GO:0030420">
    <property type="term" value="P:establishment of competence for transformation"/>
    <property type="evidence" value="ECO:0007669"/>
    <property type="project" value="UniProtKB-KW"/>
</dbReference>
<keyword evidence="2" id="KW-0178">Competence</keyword>
<organism evidence="4 5">
    <name type="scientific">Peribacillus loiseleuriae</name>
    <dbReference type="NCBI Taxonomy" id="1679170"/>
    <lineage>
        <taxon>Bacteria</taxon>
        <taxon>Bacillati</taxon>
        <taxon>Bacillota</taxon>
        <taxon>Bacilli</taxon>
        <taxon>Bacillales</taxon>
        <taxon>Bacillaceae</taxon>
        <taxon>Peribacillus</taxon>
    </lineage>
</organism>
<evidence type="ECO:0000256" key="1">
    <source>
        <dbReference type="ARBA" id="ARBA00004241"/>
    </source>
</evidence>
<dbReference type="PATRIC" id="fig|1679170.3.peg.3990"/>
<evidence type="ECO:0000313" key="5">
    <source>
        <dbReference type="Proteomes" id="UP000037146"/>
    </source>
</evidence>
<dbReference type="RefSeq" id="WP_049682465.1">
    <property type="nucleotide sequence ID" value="NZ_LFZW01000001.1"/>
</dbReference>
<dbReference type="AlphaFoldDB" id="A0A0K9GWW8"/>
<proteinExistence type="predicted"/>